<gene>
    <name evidence="2" type="ORF">AGR4C_pb20005</name>
</gene>
<proteinExistence type="predicted"/>
<protein>
    <submittedName>
        <fullName evidence="2">Uncharacterized protein</fullName>
    </submittedName>
</protein>
<sequence>MSTYLPMSILAALLVCALAAAAIAVYSRWRRSRAPSPQVPPEEPTHEWLTREAHNGVGQRASVAGTPASETKRSRLITTR</sequence>
<dbReference type="EMBL" id="FBWC01000041">
    <property type="protein sequence ID" value="CUX66836.1"/>
    <property type="molecule type" value="Genomic_DNA"/>
</dbReference>
<dbReference type="Proteomes" id="UP000191897">
    <property type="component" value="Unassembled WGS sequence"/>
</dbReference>
<reference evidence="2 3" key="1">
    <citation type="submission" date="2016-01" db="EMBL/GenBank/DDBJ databases">
        <authorList>
            <person name="Oliw E.H."/>
        </authorList>
    </citation>
    <scope>NUCLEOTIDE SEQUENCE [LARGE SCALE GENOMIC DNA]</scope>
    <source>
        <strain evidence="2 3">Kerr 14</strain>
    </source>
</reference>
<accession>A0A1S7SD17</accession>
<evidence type="ECO:0000256" key="1">
    <source>
        <dbReference type="SAM" id="MobiDB-lite"/>
    </source>
</evidence>
<evidence type="ECO:0000313" key="2">
    <source>
        <dbReference type="EMBL" id="CUX66836.1"/>
    </source>
</evidence>
<dbReference type="AlphaFoldDB" id="A0A1S7SD17"/>
<feature type="region of interest" description="Disordered" evidence="1">
    <location>
        <begin position="31"/>
        <end position="80"/>
    </location>
</feature>
<name>A0A1S7SD17_AGRTU</name>
<organism evidence="2 3">
    <name type="scientific">Agrobacterium tumefaciens str. Kerr 14</name>
    <dbReference type="NCBI Taxonomy" id="1183424"/>
    <lineage>
        <taxon>Bacteria</taxon>
        <taxon>Pseudomonadati</taxon>
        <taxon>Pseudomonadota</taxon>
        <taxon>Alphaproteobacteria</taxon>
        <taxon>Hyphomicrobiales</taxon>
        <taxon>Rhizobiaceae</taxon>
        <taxon>Rhizobium/Agrobacterium group</taxon>
        <taxon>Agrobacterium</taxon>
        <taxon>Agrobacterium tumefaciens complex</taxon>
    </lineage>
</organism>
<feature type="compositionally biased region" description="Basic and acidic residues" evidence="1">
    <location>
        <begin position="43"/>
        <end position="54"/>
    </location>
</feature>
<evidence type="ECO:0000313" key="3">
    <source>
        <dbReference type="Proteomes" id="UP000191897"/>
    </source>
</evidence>